<keyword evidence="10" id="KW-0862">Zinc</keyword>
<comment type="catalytic activity">
    <reaction evidence="1">
        <text>S-ubiquitinyl-[E2 ubiquitin-conjugating enzyme]-L-cysteine + [acceptor protein]-L-lysine = [E2 ubiquitin-conjugating enzyme]-L-cysteine + N(6)-ubiquitinyl-[acceptor protein]-L-lysine.</text>
        <dbReference type="EC" id="2.3.2.27"/>
    </reaction>
</comment>
<dbReference type="PANTHER" id="PTHR46913">
    <property type="entry name" value="RING-H2 FINGER PROTEIN ATL16"/>
    <property type="match status" value="1"/>
</dbReference>
<evidence type="ECO:0000259" key="16">
    <source>
        <dbReference type="PROSITE" id="PS50089"/>
    </source>
</evidence>
<evidence type="ECO:0000256" key="5">
    <source>
        <dbReference type="ARBA" id="ARBA00022679"/>
    </source>
</evidence>
<feature type="compositionally biased region" description="Polar residues" evidence="14">
    <location>
        <begin position="172"/>
        <end position="182"/>
    </location>
</feature>
<keyword evidence="12 15" id="KW-0472">Membrane</keyword>
<evidence type="ECO:0000256" key="6">
    <source>
        <dbReference type="ARBA" id="ARBA00022692"/>
    </source>
</evidence>
<dbReference type="Pfam" id="PF13639">
    <property type="entry name" value="zf-RING_2"/>
    <property type="match status" value="1"/>
</dbReference>
<evidence type="ECO:0000256" key="13">
    <source>
        <dbReference type="PROSITE-ProRule" id="PRU00175"/>
    </source>
</evidence>
<dbReference type="OrthoDB" id="8062037at2759"/>
<dbReference type="EC" id="2.3.2.27" evidence="4"/>
<dbReference type="GO" id="GO:0016020">
    <property type="term" value="C:membrane"/>
    <property type="evidence" value="ECO:0007669"/>
    <property type="project" value="UniProtKB-SubCell"/>
</dbReference>
<evidence type="ECO:0000256" key="3">
    <source>
        <dbReference type="ARBA" id="ARBA00004906"/>
    </source>
</evidence>
<gene>
    <name evidence="17" type="ORF">FCM35_KLT00971</name>
</gene>
<dbReference type="SMART" id="SM00184">
    <property type="entry name" value="RING"/>
    <property type="match status" value="1"/>
</dbReference>
<dbReference type="InterPro" id="IPR013083">
    <property type="entry name" value="Znf_RING/FYVE/PHD"/>
</dbReference>
<reference evidence="17" key="1">
    <citation type="submission" date="2020-01" db="EMBL/GenBank/DDBJ databases">
        <title>Genome sequence of Kobresia littledalei, the first chromosome-level genome in the family Cyperaceae.</title>
        <authorList>
            <person name="Qu G."/>
        </authorList>
    </citation>
    <scope>NUCLEOTIDE SEQUENCE</scope>
    <source>
        <strain evidence="17">C.B.Clarke</strain>
        <tissue evidence="17">Leaf</tissue>
    </source>
</reference>
<evidence type="ECO:0000256" key="10">
    <source>
        <dbReference type="ARBA" id="ARBA00022833"/>
    </source>
</evidence>
<dbReference type="GO" id="GO:0016567">
    <property type="term" value="P:protein ubiquitination"/>
    <property type="evidence" value="ECO:0007669"/>
    <property type="project" value="InterPro"/>
</dbReference>
<evidence type="ECO:0000256" key="15">
    <source>
        <dbReference type="SAM" id="Phobius"/>
    </source>
</evidence>
<sequence>MPWCPCCNFSYSEQRCSKLTLLAYPFFLIILLLSFYIRYMWIPLVIFSSIFICLACGDWNSNTGMRRNLTRRSANSTAIQSEITIPVAVAANLSRGGVGVHQIPSFEFERKNGSSGELVCSVCLEALQDGEIVRQLPACQHLFHCGCIDMWLGSHSTCPLCRSSVEVAKTANATEMSQSSAPERSEQTELPVNHRLPV</sequence>
<comment type="pathway">
    <text evidence="3">Protein modification; protein ubiquitination.</text>
</comment>
<dbReference type="PANTHER" id="PTHR46913:SF1">
    <property type="entry name" value="RING-H2 FINGER PROTEIN ATL16"/>
    <property type="match status" value="1"/>
</dbReference>
<evidence type="ECO:0000256" key="9">
    <source>
        <dbReference type="ARBA" id="ARBA00022786"/>
    </source>
</evidence>
<dbReference type="GO" id="GO:0008270">
    <property type="term" value="F:zinc ion binding"/>
    <property type="evidence" value="ECO:0007669"/>
    <property type="project" value="UniProtKB-KW"/>
</dbReference>
<keyword evidence="7" id="KW-0479">Metal-binding</keyword>
<evidence type="ECO:0000256" key="12">
    <source>
        <dbReference type="ARBA" id="ARBA00023136"/>
    </source>
</evidence>
<dbReference type="EMBL" id="SWLB01000010">
    <property type="protein sequence ID" value="KAF3333280.1"/>
    <property type="molecule type" value="Genomic_DNA"/>
</dbReference>
<keyword evidence="8 13" id="KW-0863">Zinc-finger</keyword>
<evidence type="ECO:0000256" key="1">
    <source>
        <dbReference type="ARBA" id="ARBA00000900"/>
    </source>
</evidence>
<feature type="domain" description="RING-type" evidence="16">
    <location>
        <begin position="120"/>
        <end position="162"/>
    </location>
</feature>
<keyword evidence="18" id="KW-1185">Reference proteome</keyword>
<evidence type="ECO:0000256" key="11">
    <source>
        <dbReference type="ARBA" id="ARBA00022989"/>
    </source>
</evidence>
<dbReference type="CDD" id="cd16461">
    <property type="entry name" value="RING-H2_EL5-like"/>
    <property type="match status" value="1"/>
</dbReference>
<comment type="caution">
    <text evidence="17">The sequence shown here is derived from an EMBL/GenBank/DDBJ whole genome shotgun (WGS) entry which is preliminary data.</text>
</comment>
<dbReference type="SUPFAM" id="SSF57850">
    <property type="entry name" value="RING/U-box"/>
    <property type="match status" value="1"/>
</dbReference>
<dbReference type="InterPro" id="IPR044600">
    <property type="entry name" value="ATL1/ATL16-like"/>
</dbReference>
<organism evidence="17 18">
    <name type="scientific">Carex littledalei</name>
    <dbReference type="NCBI Taxonomy" id="544730"/>
    <lineage>
        <taxon>Eukaryota</taxon>
        <taxon>Viridiplantae</taxon>
        <taxon>Streptophyta</taxon>
        <taxon>Embryophyta</taxon>
        <taxon>Tracheophyta</taxon>
        <taxon>Spermatophyta</taxon>
        <taxon>Magnoliopsida</taxon>
        <taxon>Liliopsida</taxon>
        <taxon>Poales</taxon>
        <taxon>Cyperaceae</taxon>
        <taxon>Cyperoideae</taxon>
        <taxon>Cariceae</taxon>
        <taxon>Carex</taxon>
        <taxon>Carex subgen. Euthyceras</taxon>
    </lineage>
</organism>
<dbReference type="Gene3D" id="3.30.40.10">
    <property type="entry name" value="Zinc/RING finger domain, C3HC4 (zinc finger)"/>
    <property type="match status" value="1"/>
</dbReference>
<accession>A0A833QUZ3</accession>
<evidence type="ECO:0000256" key="14">
    <source>
        <dbReference type="SAM" id="MobiDB-lite"/>
    </source>
</evidence>
<dbReference type="InterPro" id="IPR001841">
    <property type="entry name" value="Znf_RING"/>
</dbReference>
<keyword evidence="6 15" id="KW-0812">Transmembrane</keyword>
<keyword evidence="5" id="KW-0808">Transferase</keyword>
<evidence type="ECO:0000313" key="17">
    <source>
        <dbReference type="EMBL" id="KAF3333280.1"/>
    </source>
</evidence>
<evidence type="ECO:0000256" key="7">
    <source>
        <dbReference type="ARBA" id="ARBA00022723"/>
    </source>
</evidence>
<evidence type="ECO:0000256" key="2">
    <source>
        <dbReference type="ARBA" id="ARBA00004167"/>
    </source>
</evidence>
<proteinExistence type="predicted"/>
<name>A0A833QUZ3_9POAL</name>
<evidence type="ECO:0000313" key="18">
    <source>
        <dbReference type="Proteomes" id="UP000623129"/>
    </source>
</evidence>
<dbReference type="PROSITE" id="PS50089">
    <property type="entry name" value="ZF_RING_2"/>
    <property type="match status" value="1"/>
</dbReference>
<comment type="subcellular location">
    <subcellularLocation>
        <location evidence="2">Membrane</location>
        <topology evidence="2">Single-pass membrane protein</topology>
    </subcellularLocation>
</comment>
<evidence type="ECO:0000256" key="4">
    <source>
        <dbReference type="ARBA" id="ARBA00012483"/>
    </source>
</evidence>
<feature type="transmembrane region" description="Helical" evidence="15">
    <location>
        <begin position="19"/>
        <end position="37"/>
    </location>
</feature>
<evidence type="ECO:0000256" key="8">
    <source>
        <dbReference type="ARBA" id="ARBA00022771"/>
    </source>
</evidence>
<keyword evidence="11 15" id="KW-1133">Transmembrane helix</keyword>
<dbReference type="Proteomes" id="UP000623129">
    <property type="component" value="Unassembled WGS sequence"/>
</dbReference>
<dbReference type="AlphaFoldDB" id="A0A833QUZ3"/>
<dbReference type="GO" id="GO:0061630">
    <property type="term" value="F:ubiquitin protein ligase activity"/>
    <property type="evidence" value="ECO:0007669"/>
    <property type="project" value="UniProtKB-EC"/>
</dbReference>
<keyword evidence="9" id="KW-0833">Ubl conjugation pathway</keyword>
<feature type="region of interest" description="Disordered" evidence="14">
    <location>
        <begin position="172"/>
        <end position="198"/>
    </location>
</feature>
<protein>
    <recommendedName>
        <fullName evidence="4">RING-type E3 ubiquitin transferase</fullName>
        <ecNumber evidence="4">2.3.2.27</ecNumber>
    </recommendedName>
</protein>